<dbReference type="Gene3D" id="2.130.10.10">
    <property type="entry name" value="YVTN repeat-like/Quinoprotein amine dehydrogenase"/>
    <property type="match status" value="2"/>
</dbReference>
<dbReference type="PROSITE" id="PS50294">
    <property type="entry name" value="WD_REPEATS_REGION"/>
    <property type="match status" value="1"/>
</dbReference>
<dbReference type="SMART" id="SM00253">
    <property type="entry name" value="SOCS"/>
    <property type="match status" value="1"/>
</dbReference>
<comment type="caution">
    <text evidence="7">The sequence shown here is derived from an EMBL/GenBank/DDBJ whole genome shotgun (WGS) entry which is preliminary data.</text>
</comment>
<evidence type="ECO:0000259" key="6">
    <source>
        <dbReference type="PROSITE" id="PS50225"/>
    </source>
</evidence>
<dbReference type="InterPro" id="IPR051983">
    <property type="entry name" value="WSB_SOCS-box_domain"/>
</dbReference>
<dbReference type="InterPro" id="IPR019775">
    <property type="entry name" value="WD40_repeat_CS"/>
</dbReference>
<name>A0A8T2KVU0_ASTMX</name>
<evidence type="ECO:0000256" key="2">
    <source>
        <dbReference type="ARBA" id="ARBA00022574"/>
    </source>
</evidence>
<dbReference type="AlphaFoldDB" id="A0A8T2KVU0"/>
<evidence type="ECO:0000313" key="8">
    <source>
        <dbReference type="Proteomes" id="UP000752171"/>
    </source>
</evidence>
<organism evidence="7 8">
    <name type="scientific">Astyanax mexicanus</name>
    <name type="common">Blind cave fish</name>
    <name type="synonym">Astyanax fasciatus mexicanus</name>
    <dbReference type="NCBI Taxonomy" id="7994"/>
    <lineage>
        <taxon>Eukaryota</taxon>
        <taxon>Metazoa</taxon>
        <taxon>Chordata</taxon>
        <taxon>Craniata</taxon>
        <taxon>Vertebrata</taxon>
        <taxon>Euteleostomi</taxon>
        <taxon>Actinopterygii</taxon>
        <taxon>Neopterygii</taxon>
        <taxon>Teleostei</taxon>
        <taxon>Ostariophysi</taxon>
        <taxon>Characiformes</taxon>
        <taxon>Characoidei</taxon>
        <taxon>Acestrorhamphidae</taxon>
        <taxon>Acestrorhamphinae</taxon>
        <taxon>Astyanax</taxon>
    </lineage>
</organism>
<dbReference type="InterPro" id="IPR001680">
    <property type="entry name" value="WD40_rpt"/>
</dbReference>
<evidence type="ECO:0000256" key="5">
    <source>
        <dbReference type="PROSITE-ProRule" id="PRU00221"/>
    </source>
</evidence>
<keyword evidence="2 5" id="KW-0853">WD repeat</keyword>
<dbReference type="SMART" id="SM00320">
    <property type="entry name" value="WD40"/>
    <property type="match status" value="6"/>
</dbReference>
<proteinExistence type="predicted"/>
<dbReference type="GO" id="GO:0035556">
    <property type="term" value="P:intracellular signal transduction"/>
    <property type="evidence" value="ECO:0007669"/>
    <property type="project" value="InterPro"/>
</dbReference>
<evidence type="ECO:0000256" key="3">
    <source>
        <dbReference type="ARBA" id="ARBA00022737"/>
    </source>
</evidence>
<reference evidence="7 8" key="1">
    <citation type="submission" date="2021-07" db="EMBL/GenBank/DDBJ databases">
        <authorList>
            <person name="Imarazene B."/>
            <person name="Zahm M."/>
            <person name="Klopp C."/>
            <person name="Cabau C."/>
            <person name="Beille S."/>
            <person name="Jouanno E."/>
            <person name="Castinel A."/>
            <person name="Lluch J."/>
            <person name="Gil L."/>
            <person name="Kuchtly C."/>
            <person name="Lopez Roques C."/>
            <person name="Donnadieu C."/>
            <person name="Parrinello H."/>
            <person name="Journot L."/>
            <person name="Du K."/>
            <person name="Schartl M."/>
            <person name="Retaux S."/>
            <person name="Guiguen Y."/>
        </authorList>
    </citation>
    <scope>NUCLEOTIDE SEQUENCE [LARGE SCALE GENOMIC DNA]</scope>
    <source>
        <strain evidence="7">Pach_M1</strain>
        <tissue evidence="7">Testis</tissue>
    </source>
</reference>
<dbReference type="EMBL" id="JAICCE010000022">
    <property type="protein sequence ID" value="KAG9261995.1"/>
    <property type="molecule type" value="Genomic_DNA"/>
</dbReference>
<evidence type="ECO:0000313" key="7">
    <source>
        <dbReference type="EMBL" id="KAG9261995.1"/>
    </source>
</evidence>
<dbReference type="InterPro" id="IPR001496">
    <property type="entry name" value="SOCS_box"/>
</dbReference>
<dbReference type="PROSITE" id="PS50082">
    <property type="entry name" value="WD_REPEATS_2"/>
    <property type="match status" value="2"/>
</dbReference>
<feature type="repeat" description="WD" evidence="5">
    <location>
        <begin position="147"/>
        <end position="182"/>
    </location>
</feature>
<gene>
    <name evidence="7" type="primary">WSB2</name>
    <name evidence="7" type="ORF">AMEX_G25616</name>
</gene>
<dbReference type="InterPro" id="IPR036036">
    <property type="entry name" value="SOCS_box-like_dom_sf"/>
</dbReference>
<dbReference type="SUPFAM" id="SSF158235">
    <property type="entry name" value="SOCS box-like"/>
    <property type="match status" value="1"/>
</dbReference>
<dbReference type="SUPFAM" id="SSF50978">
    <property type="entry name" value="WD40 repeat-like"/>
    <property type="match status" value="1"/>
</dbReference>
<dbReference type="InterPro" id="IPR036322">
    <property type="entry name" value="WD40_repeat_dom_sf"/>
</dbReference>
<dbReference type="Proteomes" id="UP000752171">
    <property type="component" value="Unassembled WGS sequence"/>
</dbReference>
<feature type="repeat" description="WD" evidence="5">
    <location>
        <begin position="340"/>
        <end position="362"/>
    </location>
</feature>
<dbReference type="InterPro" id="IPR015943">
    <property type="entry name" value="WD40/YVTN_repeat-like_dom_sf"/>
</dbReference>
<feature type="domain" description="SOCS box" evidence="6">
    <location>
        <begin position="366"/>
        <end position="405"/>
    </location>
</feature>
<dbReference type="SMART" id="SM00969">
    <property type="entry name" value="SOCS_box"/>
    <property type="match status" value="1"/>
</dbReference>
<keyword evidence="3" id="KW-0677">Repeat</keyword>
<dbReference type="OrthoDB" id="538223at2759"/>
<dbReference type="GO" id="GO:0000209">
    <property type="term" value="P:protein polyubiquitination"/>
    <property type="evidence" value="ECO:0007669"/>
    <property type="project" value="TreeGrafter"/>
</dbReference>
<protein>
    <submittedName>
        <fullName evidence="7">WD repeat and SOCS box-containing protein 2</fullName>
    </submittedName>
</protein>
<dbReference type="PROSITE" id="PS00678">
    <property type="entry name" value="WD_REPEATS_1"/>
    <property type="match status" value="1"/>
</dbReference>
<dbReference type="Pfam" id="PF00400">
    <property type="entry name" value="WD40"/>
    <property type="match status" value="3"/>
</dbReference>
<dbReference type="Pfam" id="PF07525">
    <property type="entry name" value="SOCS_box"/>
    <property type="match status" value="1"/>
</dbReference>
<keyword evidence="4" id="KW-0833">Ubl conjugation pathway</keyword>
<evidence type="ECO:0000256" key="4">
    <source>
        <dbReference type="ARBA" id="ARBA00022786"/>
    </source>
</evidence>
<dbReference type="Gene3D" id="1.10.750.20">
    <property type="entry name" value="SOCS box"/>
    <property type="match status" value="1"/>
</dbReference>
<evidence type="ECO:0000256" key="1">
    <source>
        <dbReference type="ARBA" id="ARBA00004906"/>
    </source>
</evidence>
<accession>A0A8T2KVU0</accession>
<dbReference type="PANTHER" id="PTHR15622">
    <property type="entry name" value="WD40 REPEAT PROTEIN"/>
    <property type="match status" value="1"/>
</dbReference>
<dbReference type="PANTHER" id="PTHR15622:SF1">
    <property type="entry name" value="WD REPEAT AND SOCS BOX-CONTAINING PROTEIN 2"/>
    <property type="match status" value="1"/>
</dbReference>
<comment type="pathway">
    <text evidence="1">Protein modification; protein ubiquitination.</text>
</comment>
<sequence length="417" mass="46376">MCTASDLPAAEDPDELLVELKPTRPARLYGSAGCETWSACFSPDGSRFAWSLGHGVVKVLPWPLPLPPPLSPPLSCDRNAEAPGSSEEKTLQCEQNVWGMAFGPQPANRTRAEGSCGVTEDLLLATGLTNGVIKVWLVSTGRLMFSLTGHTSVVRDLAFAPNGSLTLVSASRDKTLRVWDLSKKGTPSHVLTGPKNWVFKCSISPDSSMMASVCNLDSKAYLWSMRSYTFIRNLKYDHERTMVSCDFSLDGALLAIGSFHSTTGWWLDLWDPYTADQLTRVEDCDVCVYRKDNLLTALSFSPVNLQLAFKDYRALQVWDMEQDKLVLEADHNRVSGLCCAFHPQGSAIATGCRDGHVKFWRVPRLVPSLRNLCRTALRHSVSTFQVTALPLPKKILEFLTYRDIAKKKILRCSEHYR</sequence>
<dbReference type="PROSITE" id="PS50225">
    <property type="entry name" value="SOCS"/>
    <property type="match status" value="1"/>
</dbReference>